<dbReference type="Pfam" id="PF00144">
    <property type="entry name" value="Beta-lactamase"/>
    <property type="match status" value="1"/>
</dbReference>
<accession>A0A1I4BE56</accession>
<dbReference type="EMBL" id="FOTC01000001">
    <property type="protein sequence ID" value="SFK66803.1"/>
    <property type="molecule type" value="Genomic_DNA"/>
</dbReference>
<organism evidence="3 4">
    <name type="scientific">Halogranum rubrum</name>
    <dbReference type="NCBI Taxonomy" id="553466"/>
    <lineage>
        <taxon>Archaea</taxon>
        <taxon>Methanobacteriati</taxon>
        <taxon>Methanobacteriota</taxon>
        <taxon>Stenosarchaea group</taxon>
        <taxon>Halobacteria</taxon>
        <taxon>Halobacteriales</taxon>
        <taxon>Haloferacaceae</taxon>
    </lineage>
</organism>
<evidence type="ECO:0000313" key="3">
    <source>
        <dbReference type="EMBL" id="SFK66803.1"/>
    </source>
</evidence>
<dbReference type="PANTHER" id="PTHR46825:SF9">
    <property type="entry name" value="BETA-LACTAMASE-RELATED DOMAIN-CONTAINING PROTEIN"/>
    <property type="match status" value="1"/>
</dbReference>
<feature type="domain" description="Beta-lactamase-related" evidence="2">
    <location>
        <begin position="52"/>
        <end position="382"/>
    </location>
</feature>
<dbReference type="AlphaFoldDB" id="A0A1I4BE56"/>
<feature type="transmembrane region" description="Helical" evidence="1">
    <location>
        <begin position="510"/>
        <end position="532"/>
    </location>
</feature>
<dbReference type="InterPro" id="IPR001466">
    <property type="entry name" value="Beta-lactam-related"/>
</dbReference>
<keyword evidence="1" id="KW-0472">Membrane</keyword>
<sequence>MRYRTLHPFVLLVVILTLVCAPIAAATTVTSAPVTTPTQVELSNQAATEAWLDETMADQLEQHHIPGAAVVIVTEGEVVLAKGYGYADIESETPVVADETIFRVGSTSKLVTWTAVMQGVEDGRLNLDTDVNDYLGESPVMIPETYPQSITLEHLGTHTAGFEDSYGGMLVDDPQDLQPLGETLAENRPARVRPPGEFVAYSNYGAALAGHIVAEEYDTSFTGYANEHVLEPLEMQNSTFEQPVPPELSSRVATGYSYQDGAYQPQEFEYFGMAPEGSMSATATDMGHFMLAHLNGGQYESVRILDEATVEEMHRQHFSNVPGVPEQSGMAYGFIEMNRNDERIIGHWGTTAQFMSLLALYPERDVGIFVAYNSPGGAEARFELLDAFSNRYYPDDDAPVVEPPAGAAERTSNFTGDYRTIALSETKWHKLLGLTSTISVEATDEGYLTTQMFGGESRRWVEVRPAVYEEVGGDDYLTFRVDESGRGTHLFFGSIGSRTYERLSWFESLLVTQAILLGGVLAFVMTLVLWLGRSLWRRMQNQSPPERGARVSTALLGTTSLVWMTVSAIFLLTLLNFNDEVASPSLLLLLGQVFTFIGLLATGGSAVATVVVWREAYWGLRRRFAYSLAVVVALLFTWQLYYWQVIPL</sequence>
<keyword evidence="1" id="KW-1133">Transmembrane helix</keyword>
<feature type="transmembrane region" description="Helical" evidence="1">
    <location>
        <begin position="624"/>
        <end position="643"/>
    </location>
</feature>
<dbReference type="Proteomes" id="UP000199607">
    <property type="component" value="Unassembled WGS sequence"/>
</dbReference>
<dbReference type="Gene3D" id="3.40.710.10">
    <property type="entry name" value="DD-peptidase/beta-lactamase superfamily"/>
    <property type="match status" value="1"/>
</dbReference>
<feature type="transmembrane region" description="Helical" evidence="1">
    <location>
        <begin position="553"/>
        <end position="575"/>
    </location>
</feature>
<evidence type="ECO:0000259" key="2">
    <source>
        <dbReference type="Pfam" id="PF00144"/>
    </source>
</evidence>
<evidence type="ECO:0000313" key="4">
    <source>
        <dbReference type="Proteomes" id="UP000199607"/>
    </source>
</evidence>
<gene>
    <name evidence="3" type="ORF">SAMN04487950_0488</name>
</gene>
<evidence type="ECO:0000256" key="1">
    <source>
        <dbReference type="SAM" id="Phobius"/>
    </source>
</evidence>
<protein>
    <submittedName>
        <fullName evidence="3">CubicO group peptidase, beta-lactamase class C family</fullName>
    </submittedName>
</protein>
<dbReference type="InterPro" id="IPR012338">
    <property type="entry name" value="Beta-lactam/transpept-like"/>
</dbReference>
<proteinExistence type="predicted"/>
<name>A0A1I4BE56_9EURY</name>
<keyword evidence="4" id="KW-1185">Reference proteome</keyword>
<dbReference type="STRING" id="553466.SAMN04487950_0488"/>
<keyword evidence="1" id="KW-0812">Transmembrane</keyword>
<reference evidence="4" key="1">
    <citation type="submission" date="2016-10" db="EMBL/GenBank/DDBJ databases">
        <authorList>
            <person name="Varghese N."/>
            <person name="Submissions S."/>
        </authorList>
    </citation>
    <scope>NUCLEOTIDE SEQUENCE [LARGE SCALE GENOMIC DNA]</scope>
    <source>
        <strain evidence="4">CGMCC 1.7738</strain>
    </source>
</reference>
<dbReference type="SUPFAM" id="SSF56601">
    <property type="entry name" value="beta-lactamase/transpeptidase-like"/>
    <property type="match status" value="1"/>
</dbReference>
<feature type="transmembrane region" description="Helical" evidence="1">
    <location>
        <begin position="587"/>
        <end position="612"/>
    </location>
</feature>
<dbReference type="InterPro" id="IPR050491">
    <property type="entry name" value="AmpC-like"/>
</dbReference>
<dbReference type="PANTHER" id="PTHR46825">
    <property type="entry name" value="D-ALANYL-D-ALANINE-CARBOXYPEPTIDASE/ENDOPEPTIDASE AMPH"/>
    <property type="match status" value="1"/>
</dbReference>